<dbReference type="PANTHER" id="PTHR13604">
    <property type="entry name" value="DC12-RELATED"/>
    <property type="match status" value="1"/>
</dbReference>
<evidence type="ECO:0000256" key="7">
    <source>
        <dbReference type="ARBA" id="ARBA00023239"/>
    </source>
</evidence>
<keyword evidence="4 8" id="KW-0378">Hydrolase</keyword>
<dbReference type="SUPFAM" id="SSF143081">
    <property type="entry name" value="BB1717-like"/>
    <property type="match status" value="1"/>
</dbReference>
<keyword evidence="2 8" id="KW-0645">Protease</keyword>
<name>A0A1H5PBZ3_9MICC</name>
<keyword evidence="7" id="KW-0456">Lyase</keyword>
<dbReference type="InterPro" id="IPR036590">
    <property type="entry name" value="SRAP-like"/>
</dbReference>
<evidence type="ECO:0000313" key="9">
    <source>
        <dbReference type="EMBL" id="SEF11296.1"/>
    </source>
</evidence>
<dbReference type="PANTHER" id="PTHR13604:SF0">
    <property type="entry name" value="ABASIC SITE PROCESSING PROTEIN HMCES"/>
    <property type="match status" value="1"/>
</dbReference>
<dbReference type="AlphaFoldDB" id="A0A1H5PBZ3"/>
<dbReference type="GO" id="GO:0008233">
    <property type="term" value="F:peptidase activity"/>
    <property type="evidence" value="ECO:0007669"/>
    <property type="project" value="UniProtKB-KW"/>
</dbReference>
<keyword evidence="5" id="KW-0190">Covalent protein-DNA linkage</keyword>
<evidence type="ECO:0000256" key="8">
    <source>
        <dbReference type="RuleBase" id="RU364100"/>
    </source>
</evidence>
<evidence type="ECO:0000256" key="3">
    <source>
        <dbReference type="ARBA" id="ARBA00022763"/>
    </source>
</evidence>
<dbReference type="GO" id="GO:0003697">
    <property type="term" value="F:single-stranded DNA binding"/>
    <property type="evidence" value="ECO:0007669"/>
    <property type="project" value="InterPro"/>
</dbReference>
<dbReference type="GO" id="GO:0016829">
    <property type="term" value="F:lyase activity"/>
    <property type="evidence" value="ECO:0007669"/>
    <property type="project" value="UniProtKB-KW"/>
</dbReference>
<evidence type="ECO:0000256" key="4">
    <source>
        <dbReference type="ARBA" id="ARBA00022801"/>
    </source>
</evidence>
<dbReference type="Proteomes" id="UP000182725">
    <property type="component" value="Unassembled WGS sequence"/>
</dbReference>
<keyword evidence="6" id="KW-0238">DNA-binding</keyword>
<accession>A0A1H5PBZ3</accession>
<dbReference type="Pfam" id="PF02586">
    <property type="entry name" value="SRAP"/>
    <property type="match status" value="1"/>
</dbReference>
<organism evidence="9 10">
    <name type="scientific">Arthrobacter alpinus</name>
    <dbReference type="NCBI Taxonomy" id="656366"/>
    <lineage>
        <taxon>Bacteria</taxon>
        <taxon>Bacillati</taxon>
        <taxon>Actinomycetota</taxon>
        <taxon>Actinomycetes</taxon>
        <taxon>Micrococcales</taxon>
        <taxon>Micrococcaceae</taxon>
        <taxon>Arthrobacter</taxon>
    </lineage>
</organism>
<dbReference type="GO" id="GO:0006508">
    <property type="term" value="P:proteolysis"/>
    <property type="evidence" value="ECO:0007669"/>
    <property type="project" value="UniProtKB-KW"/>
</dbReference>
<gene>
    <name evidence="9" type="ORF">SAMN04489740_4088</name>
</gene>
<dbReference type="InterPro" id="IPR003738">
    <property type="entry name" value="SRAP"/>
</dbReference>
<comment type="similarity">
    <text evidence="1 8">Belongs to the SOS response-associated peptidase family.</text>
</comment>
<evidence type="ECO:0000256" key="2">
    <source>
        <dbReference type="ARBA" id="ARBA00022670"/>
    </source>
</evidence>
<sequence length="238" mass="26449">MPLLQNEYLHDPDTVGDLVSMFDVMAAGDNLPEPAWNIKPTNRVPVVLESAKGEDESVRRLEAGRWSLTPSYSKELKTKFATFNARSETAAEKATFRGSVKRKRAILPADAYFEWKTEGKTKTPYAIHSPNDEILAFAGLYTWWPDKSLPEDHEDYWTLTATILTRAAVGDVSQLHDRTPVTLPPSFWDEWLDADQDGDQTLVDAAVAAATPVAEALEFYKVGPLKGDGPELVEPLNS</sequence>
<dbReference type="Gene3D" id="3.90.1680.10">
    <property type="entry name" value="SOS response associated peptidase-like"/>
    <property type="match status" value="1"/>
</dbReference>
<protein>
    <recommendedName>
        <fullName evidence="8">Abasic site processing protein</fullName>
        <ecNumber evidence="8">3.4.-.-</ecNumber>
    </recommendedName>
</protein>
<evidence type="ECO:0000256" key="5">
    <source>
        <dbReference type="ARBA" id="ARBA00023124"/>
    </source>
</evidence>
<reference evidence="9 10" key="1">
    <citation type="submission" date="2016-10" db="EMBL/GenBank/DDBJ databases">
        <authorList>
            <person name="de Groot N.N."/>
        </authorList>
    </citation>
    <scope>NUCLEOTIDE SEQUENCE [LARGE SCALE GENOMIC DNA]</scope>
    <source>
        <strain evidence="9 10">DSM 22274</strain>
    </source>
</reference>
<dbReference type="GO" id="GO:0106300">
    <property type="term" value="P:protein-DNA covalent cross-linking repair"/>
    <property type="evidence" value="ECO:0007669"/>
    <property type="project" value="InterPro"/>
</dbReference>
<dbReference type="EC" id="3.4.-.-" evidence="8"/>
<evidence type="ECO:0000256" key="6">
    <source>
        <dbReference type="ARBA" id="ARBA00023125"/>
    </source>
</evidence>
<keyword evidence="3" id="KW-0227">DNA damage</keyword>
<evidence type="ECO:0000313" key="10">
    <source>
        <dbReference type="Proteomes" id="UP000182725"/>
    </source>
</evidence>
<proteinExistence type="inferred from homology"/>
<evidence type="ECO:0000256" key="1">
    <source>
        <dbReference type="ARBA" id="ARBA00008136"/>
    </source>
</evidence>
<dbReference type="EMBL" id="FNTV01000002">
    <property type="protein sequence ID" value="SEF11296.1"/>
    <property type="molecule type" value="Genomic_DNA"/>
</dbReference>